<proteinExistence type="predicted"/>
<dbReference type="EMBL" id="JXJN01001693">
    <property type="status" value="NOT_ANNOTATED_CDS"/>
    <property type="molecule type" value="Genomic_DNA"/>
</dbReference>
<dbReference type="EnsemblMetazoa" id="GPPI004597-RA">
    <property type="protein sequence ID" value="GPPI004597-PA"/>
    <property type="gene ID" value="GPPI004597"/>
</dbReference>
<dbReference type="AlphaFoldDB" id="A0A1B0AQ62"/>
<reference evidence="2" key="1">
    <citation type="submission" date="2015-01" db="EMBL/GenBank/DDBJ databases">
        <authorList>
            <person name="Aksoy S."/>
            <person name="Warren W."/>
            <person name="Wilson R.K."/>
        </authorList>
    </citation>
    <scope>NUCLEOTIDE SEQUENCE [LARGE SCALE GENOMIC DNA]</scope>
    <source>
        <strain evidence="2">IAEA</strain>
    </source>
</reference>
<protein>
    <submittedName>
        <fullName evidence="1">Uncharacterized protein</fullName>
    </submittedName>
</protein>
<evidence type="ECO:0000313" key="2">
    <source>
        <dbReference type="Proteomes" id="UP000092460"/>
    </source>
</evidence>
<accession>A0A1B0AQ62</accession>
<name>A0A1B0AQ62_9MUSC</name>
<evidence type="ECO:0000313" key="1">
    <source>
        <dbReference type="EnsemblMetazoa" id="GPPI004597-PA"/>
    </source>
</evidence>
<dbReference type="VEuPathDB" id="VectorBase:GPPI004597"/>
<organism evidence="1 2">
    <name type="scientific">Glossina palpalis gambiensis</name>
    <dbReference type="NCBI Taxonomy" id="67801"/>
    <lineage>
        <taxon>Eukaryota</taxon>
        <taxon>Metazoa</taxon>
        <taxon>Ecdysozoa</taxon>
        <taxon>Arthropoda</taxon>
        <taxon>Hexapoda</taxon>
        <taxon>Insecta</taxon>
        <taxon>Pterygota</taxon>
        <taxon>Neoptera</taxon>
        <taxon>Endopterygota</taxon>
        <taxon>Diptera</taxon>
        <taxon>Brachycera</taxon>
        <taxon>Muscomorpha</taxon>
        <taxon>Hippoboscoidea</taxon>
        <taxon>Glossinidae</taxon>
        <taxon>Glossina</taxon>
    </lineage>
</organism>
<keyword evidence="2" id="KW-1185">Reference proteome</keyword>
<sequence>MYANIRQQHPHKVAQTTTGTKVMNNKTKTPLIIEQPTKMQTADVNIKQEKCHHNITVISKHQEYLSHGYISDRIY</sequence>
<reference evidence="1" key="2">
    <citation type="submission" date="2020-05" db="UniProtKB">
        <authorList>
            <consortium name="EnsemblMetazoa"/>
        </authorList>
    </citation>
    <scope>IDENTIFICATION</scope>
    <source>
        <strain evidence="1">IAEA</strain>
    </source>
</reference>
<dbReference type="Proteomes" id="UP000092460">
    <property type="component" value="Unassembled WGS sequence"/>
</dbReference>